<evidence type="ECO:0000313" key="2">
    <source>
        <dbReference type="EMBL" id="NBG87665.1"/>
    </source>
</evidence>
<feature type="transmembrane region" description="Helical" evidence="1">
    <location>
        <begin position="459"/>
        <end position="479"/>
    </location>
</feature>
<dbReference type="Proteomes" id="UP000449710">
    <property type="component" value="Unassembled WGS sequence"/>
</dbReference>
<sequence length="532" mass="57852">MKNENTFNTFQLLKFAIKRDRIRALIWLVGVGGMILLFTMMFRNLLPTTEDIVTMTIAQSSSPATRIFLAPASGVSLGGFTMLRVSTTIITFFGLFGFLTAIRHTRQSEELGRLELLGSTAVGRYSTVTSVLVFMAILNLLLTLITFGIFRGSGLPTEGSLLAAISFGLFGMLFALVGAITAQLAGTSRGASGLAGMIMAVTFLISGTANALGEFHPDTLTVESQWYTYLSPYGWYQQIHAFHDNQWIFLLLYAAAILVLLPIPYLLLQRRDLGAGILPSKKGRTEASPFLRSPLGLAWRLHRKLMLIWIIISLSLGALFGAISDEFSEALGALEQAEALFSEEMMLLSIISILGSLMVIYVIQALLILAGEESSGGVESVLSASVSRRTWLGGHLLMTILGSFLILLAIGLATGLAAPQETFTVGMLLETSMLLFPAFLAVTGISLFAYSLSHKLFPAVPWAMLIIGLGFGPFFGPAMDLPQFLQNLSPFTHVPYLFEDLEGIGYWIFAVLGVVTLILGTLRIRTRPLDLP</sequence>
<feature type="transmembrane region" description="Helical" evidence="1">
    <location>
        <begin position="24"/>
        <end position="42"/>
    </location>
</feature>
<dbReference type="AlphaFoldDB" id="A0AA43XKS2"/>
<keyword evidence="1" id="KW-1133">Transmembrane helix</keyword>
<feature type="transmembrane region" description="Helical" evidence="1">
    <location>
        <begin position="391"/>
        <end position="413"/>
    </location>
</feature>
<feature type="transmembrane region" description="Helical" evidence="1">
    <location>
        <begin position="433"/>
        <end position="452"/>
    </location>
</feature>
<organism evidence="2 3">
    <name type="scientific">Isachenkonia alkalipeptolytica</name>
    <dbReference type="NCBI Taxonomy" id="2565777"/>
    <lineage>
        <taxon>Bacteria</taxon>
        <taxon>Bacillati</taxon>
        <taxon>Bacillota</taxon>
        <taxon>Clostridia</taxon>
        <taxon>Eubacteriales</taxon>
        <taxon>Clostridiaceae</taxon>
        <taxon>Isachenkonia</taxon>
    </lineage>
</organism>
<evidence type="ECO:0000313" key="3">
    <source>
        <dbReference type="Proteomes" id="UP000449710"/>
    </source>
</evidence>
<proteinExistence type="predicted"/>
<gene>
    <name evidence="2" type="ORF">ISALK_04045</name>
</gene>
<feature type="transmembrane region" description="Helical" evidence="1">
    <location>
        <begin position="194"/>
        <end position="213"/>
    </location>
</feature>
<evidence type="ECO:0000256" key="1">
    <source>
        <dbReference type="SAM" id="Phobius"/>
    </source>
</evidence>
<dbReference type="EMBL" id="SUMG01000003">
    <property type="protein sequence ID" value="NBG87665.1"/>
    <property type="molecule type" value="Genomic_DNA"/>
</dbReference>
<comment type="caution">
    <text evidence="2">The sequence shown here is derived from an EMBL/GenBank/DDBJ whole genome shotgun (WGS) entry which is preliminary data.</text>
</comment>
<feature type="transmembrane region" description="Helical" evidence="1">
    <location>
        <begin position="161"/>
        <end position="182"/>
    </location>
</feature>
<feature type="transmembrane region" description="Helical" evidence="1">
    <location>
        <begin position="247"/>
        <end position="268"/>
    </location>
</feature>
<protein>
    <recommendedName>
        <fullName evidence="4">ABC-2 type transport system permease protein</fullName>
    </recommendedName>
</protein>
<accession>A0AA43XKS2</accession>
<feature type="transmembrane region" description="Helical" evidence="1">
    <location>
        <begin position="82"/>
        <end position="102"/>
    </location>
</feature>
<feature type="transmembrane region" description="Helical" evidence="1">
    <location>
        <begin position="305"/>
        <end position="325"/>
    </location>
</feature>
<feature type="transmembrane region" description="Helical" evidence="1">
    <location>
        <begin position="504"/>
        <end position="522"/>
    </location>
</feature>
<reference evidence="2 3" key="1">
    <citation type="submission" date="2019-04" db="EMBL/GenBank/DDBJ databases">
        <title>Isachenkonia alkalipeptolytica gen. nov. sp. nov. a new anaerobic, alkiliphilic organothrophic bacterium capable to reduce synthesized ferrihydrite isolated from a soda lake.</title>
        <authorList>
            <person name="Toshchakov S.V."/>
            <person name="Zavarzina D.G."/>
            <person name="Zhilina T.N."/>
            <person name="Kostrikina N.A."/>
            <person name="Kublanov I.V."/>
        </authorList>
    </citation>
    <scope>NUCLEOTIDE SEQUENCE [LARGE SCALE GENOMIC DNA]</scope>
    <source>
        <strain evidence="2 3">Z-1701</strain>
    </source>
</reference>
<feature type="transmembrane region" description="Helical" evidence="1">
    <location>
        <begin position="122"/>
        <end position="149"/>
    </location>
</feature>
<name>A0AA43XKS2_9CLOT</name>
<evidence type="ECO:0008006" key="4">
    <source>
        <dbReference type="Google" id="ProtNLM"/>
    </source>
</evidence>
<keyword evidence="1" id="KW-0812">Transmembrane</keyword>
<keyword evidence="1" id="KW-0472">Membrane</keyword>
<feature type="transmembrane region" description="Helical" evidence="1">
    <location>
        <begin position="345"/>
        <end position="370"/>
    </location>
</feature>
<dbReference type="RefSeq" id="WP_160719310.1">
    <property type="nucleotide sequence ID" value="NZ_SUMG01000003.1"/>
</dbReference>
<keyword evidence="3" id="KW-1185">Reference proteome</keyword>